<dbReference type="InterPro" id="IPR013955">
    <property type="entry name" value="Rep_factor-A_C"/>
</dbReference>
<organism evidence="2 3">
    <name type="scientific">Chenopodium quinoa</name>
    <name type="common">Quinoa</name>
    <dbReference type="NCBI Taxonomy" id="63459"/>
    <lineage>
        <taxon>Eukaryota</taxon>
        <taxon>Viridiplantae</taxon>
        <taxon>Streptophyta</taxon>
        <taxon>Embryophyta</taxon>
        <taxon>Tracheophyta</taxon>
        <taxon>Spermatophyta</taxon>
        <taxon>Magnoliopsida</taxon>
        <taxon>eudicotyledons</taxon>
        <taxon>Gunneridae</taxon>
        <taxon>Pentapetalae</taxon>
        <taxon>Caryophyllales</taxon>
        <taxon>Chenopodiaceae</taxon>
        <taxon>Chenopodioideae</taxon>
        <taxon>Atripliceae</taxon>
        <taxon>Chenopodium</taxon>
    </lineage>
</organism>
<dbReference type="AlphaFoldDB" id="A0A803N9S5"/>
<evidence type="ECO:0000313" key="2">
    <source>
        <dbReference type="EnsemblPlants" id="AUR62042709-RA:cds"/>
    </source>
</evidence>
<dbReference type="Gramene" id="AUR62042709-RA">
    <property type="protein sequence ID" value="AUR62042709-RA:cds"/>
    <property type="gene ID" value="AUR62042709"/>
</dbReference>
<dbReference type="PANTHER" id="PTHR47165:SF4">
    <property type="entry name" value="OS03G0429900 PROTEIN"/>
    <property type="match status" value="1"/>
</dbReference>
<keyword evidence="3" id="KW-1185">Reference proteome</keyword>
<protein>
    <recommendedName>
        <fullName evidence="1">Replication factor A C-terminal domain-containing protein</fullName>
    </recommendedName>
</protein>
<feature type="domain" description="Replication factor A C-terminal" evidence="1">
    <location>
        <begin position="302"/>
        <end position="400"/>
    </location>
</feature>
<reference evidence="2" key="2">
    <citation type="submission" date="2021-03" db="UniProtKB">
        <authorList>
            <consortium name="EnsemblPlants"/>
        </authorList>
    </citation>
    <scope>IDENTIFICATION</scope>
</reference>
<evidence type="ECO:0000259" key="1">
    <source>
        <dbReference type="Pfam" id="PF08646"/>
    </source>
</evidence>
<dbReference type="Gene3D" id="2.40.50.140">
    <property type="entry name" value="Nucleic acid-binding proteins"/>
    <property type="match status" value="3"/>
</dbReference>
<dbReference type="SUPFAM" id="SSF50249">
    <property type="entry name" value="Nucleic acid-binding proteins"/>
    <property type="match status" value="3"/>
</dbReference>
<dbReference type="Proteomes" id="UP000596660">
    <property type="component" value="Unplaced"/>
</dbReference>
<proteinExistence type="predicted"/>
<dbReference type="InterPro" id="IPR012340">
    <property type="entry name" value="NA-bd_OB-fold"/>
</dbReference>
<evidence type="ECO:0000313" key="3">
    <source>
        <dbReference type="Proteomes" id="UP000596660"/>
    </source>
</evidence>
<reference evidence="2" key="1">
    <citation type="journal article" date="2017" name="Nature">
        <title>The genome of Chenopodium quinoa.</title>
        <authorList>
            <person name="Jarvis D.E."/>
            <person name="Ho Y.S."/>
            <person name="Lightfoot D.J."/>
            <person name="Schmoeckel S.M."/>
            <person name="Li B."/>
            <person name="Borm T.J.A."/>
            <person name="Ohyanagi H."/>
            <person name="Mineta K."/>
            <person name="Michell C.T."/>
            <person name="Saber N."/>
            <person name="Kharbatia N.M."/>
            <person name="Rupper R.R."/>
            <person name="Sharp A.R."/>
            <person name="Dally N."/>
            <person name="Boughton B.A."/>
            <person name="Woo Y.H."/>
            <person name="Gao G."/>
            <person name="Schijlen E.G.W.M."/>
            <person name="Guo X."/>
            <person name="Momin A.A."/>
            <person name="Negrao S."/>
            <person name="Al-Babili S."/>
            <person name="Gehring C."/>
            <person name="Roessner U."/>
            <person name="Jung C."/>
            <person name="Murphy K."/>
            <person name="Arold S.T."/>
            <person name="Gojobori T."/>
            <person name="van der Linden C.G."/>
            <person name="van Loo E.N."/>
            <person name="Jellen E.N."/>
            <person name="Maughan P.J."/>
            <person name="Tester M."/>
        </authorList>
    </citation>
    <scope>NUCLEOTIDE SEQUENCE [LARGE SCALE GENOMIC DNA]</scope>
    <source>
        <strain evidence="2">cv. PI 614886</strain>
    </source>
</reference>
<accession>A0A803N9S5</accession>
<dbReference type="Pfam" id="PF08646">
    <property type="entry name" value="Rep_fac-A_C"/>
    <property type="match status" value="1"/>
</dbReference>
<dbReference type="EnsemblPlants" id="AUR62042709-RA">
    <property type="protein sequence ID" value="AUR62042709-RA:cds"/>
    <property type="gene ID" value="AUR62042709"/>
</dbReference>
<name>A0A803N9S5_CHEQI</name>
<dbReference type="PANTHER" id="PTHR47165">
    <property type="entry name" value="OS03G0429900 PROTEIN"/>
    <property type="match status" value="1"/>
</dbReference>
<sequence>MKPQYVPLDKLTPKNKRYKIKVKVKEKSPAKYPENKKAYQKLVFEDDQGNRIRGTLFDDKIENFEGILEHEKEYVIADGPIRNTNPMYRHKEGEYYLSFGGSTAIQPLNPNDGPILPNYTPIAEVPPTSSEDDRFDTFYILGVVIYLEDTRRKKTNNGYEFDVRDVVVVDDSIQKLGDGLVISLCGELATKECAKLTAWCESFIIVSFRHLQPAQHTGFSLASSMSTTIDTNPTGPEVDALKAWIPENEDRISDHMGHQLTLREGGSSNVIMTIKDLNNKKSTTTTAYERHWLQVTIPNAKKEDVNAHIGCNGCGKHCPNVETFKFYCDVCKAQCIAEKRVSVSFTAADDTGSIRLTAYGKQCETLLGLKDTELIQKKITDWPEFEDIASQLKEKPFKLEVGPTGAIKRIGYLKWVVKSVVRE</sequence>